<dbReference type="Proteomes" id="UP001183388">
    <property type="component" value="Unassembled WGS sequence"/>
</dbReference>
<dbReference type="SUPFAM" id="SSF48452">
    <property type="entry name" value="TPR-like"/>
    <property type="match status" value="1"/>
</dbReference>
<organism evidence="1 2">
    <name type="scientific">Streptomyces boetiae</name>
    <dbReference type="NCBI Taxonomy" id="3075541"/>
    <lineage>
        <taxon>Bacteria</taxon>
        <taxon>Bacillati</taxon>
        <taxon>Actinomycetota</taxon>
        <taxon>Actinomycetes</taxon>
        <taxon>Kitasatosporales</taxon>
        <taxon>Streptomycetaceae</taxon>
        <taxon>Streptomyces</taxon>
    </lineage>
</organism>
<comment type="caution">
    <text evidence="1">The sequence shown here is derived from an EMBL/GenBank/DDBJ whole genome shotgun (WGS) entry which is preliminary data.</text>
</comment>
<proteinExistence type="predicted"/>
<protein>
    <recommendedName>
        <fullName evidence="3">Regulatory protein</fullName>
    </recommendedName>
</protein>
<dbReference type="InterPro" id="IPR011990">
    <property type="entry name" value="TPR-like_helical_dom_sf"/>
</dbReference>
<evidence type="ECO:0000313" key="1">
    <source>
        <dbReference type="EMBL" id="MDT0310158.1"/>
    </source>
</evidence>
<gene>
    <name evidence="1" type="ORF">RM780_24850</name>
</gene>
<sequence length="478" mass="51967">MRRTPNTRLADLFRLTGWSKGELARLVNRQAAAQGHPQLATDTSRVRRWIDVGETPRDPVPEVLAALFTERLGRVVTIEDLGLRRPGDAGKRPSAYGLTWPPRRTAAVLTEFTGMDLMLNRRGMVGAGAALAAGSALSDALHDWAGPPAGPSHAAHPADPAGLDRYEAAPVGAEEIEALEHSVEVFRAWDAARGGGLQRKAVVGQLNEVGGMLAYRHPDALQRRLWGVAANLAVLAGWMSHDVGLEPTAQKYFVIAAHAAREGGDRPRAGEALSRAARQLVHLGRPDDALDLMQLARSGMGEEALPRTRAMLSTIEAWAQASLGHGQAVRRLLGEAEELFVSDRADVPPPSWMQLFDEADLHGMQALAYRTLAEHEPAAARRAERHARRALTLRDGARGRSRIFDQLTLASACFLAGDPDEADRSARLALAAIGENSSHRTWDRLREMYRLTGAYANHPPIQTLRTDIEQSLPTPHPA</sequence>
<dbReference type="RefSeq" id="WP_311633127.1">
    <property type="nucleotide sequence ID" value="NZ_JAVREN010000057.1"/>
</dbReference>
<evidence type="ECO:0008006" key="3">
    <source>
        <dbReference type="Google" id="ProtNLM"/>
    </source>
</evidence>
<dbReference type="EMBL" id="JAVREN010000057">
    <property type="protein sequence ID" value="MDT0310158.1"/>
    <property type="molecule type" value="Genomic_DNA"/>
</dbReference>
<dbReference type="Gene3D" id="1.25.40.10">
    <property type="entry name" value="Tetratricopeptide repeat domain"/>
    <property type="match status" value="1"/>
</dbReference>
<reference evidence="2" key="1">
    <citation type="submission" date="2023-07" db="EMBL/GenBank/DDBJ databases">
        <title>30 novel species of actinomycetes from the DSMZ collection.</title>
        <authorList>
            <person name="Nouioui I."/>
        </authorList>
    </citation>
    <scope>NUCLEOTIDE SEQUENCE [LARGE SCALE GENOMIC DNA]</scope>
    <source>
        <strain evidence="2">DSM 44917</strain>
    </source>
</reference>
<accession>A0ABU2LEZ0</accession>
<evidence type="ECO:0000313" key="2">
    <source>
        <dbReference type="Proteomes" id="UP001183388"/>
    </source>
</evidence>
<name>A0ABU2LEZ0_9ACTN</name>
<keyword evidence="2" id="KW-1185">Reference proteome</keyword>